<proteinExistence type="predicted"/>
<dbReference type="AlphaFoldDB" id="A0A133UIV3"/>
<reference evidence="1 2" key="1">
    <citation type="journal article" date="2016" name="Sci. Rep.">
        <title>Metabolic traits of an uncultured archaeal lineage -MSBL1- from brine pools of the Red Sea.</title>
        <authorList>
            <person name="Mwirichia R."/>
            <person name="Alam I."/>
            <person name="Rashid M."/>
            <person name="Vinu M."/>
            <person name="Ba-Alawi W."/>
            <person name="Anthony Kamau A."/>
            <person name="Kamanda Ngugi D."/>
            <person name="Goker M."/>
            <person name="Klenk H.P."/>
            <person name="Bajic V."/>
            <person name="Stingl U."/>
        </authorList>
    </citation>
    <scope>NUCLEOTIDE SEQUENCE [LARGE SCALE GENOMIC DNA]</scope>
    <source>
        <strain evidence="1">SCGC-AAA259I07</strain>
    </source>
</reference>
<dbReference type="EMBL" id="LHXQ01000073">
    <property type="protein sequence ID" value="KXA94095.1"/>
    <property type="molecule type" value="Genomic_DNA"/>
</dbReference>
<organism evidence="1 2">
    <name type="scientific">candidate division MSBL1 archaeon SCGC-AAA259I07</name>
    <dbReference type="NCBI Taxonomy" id="1698266"/>
    <lineage>
        <taxon>Archaea</taxon>
        <taxon>Methanobacteriati</taxon>
        <taxon>Methanobacteriota</taxon>
        <taxon>candidate division MSBL1</taxon>
    </lineage>
</organism>
<evidence type="ECO:0000313" key="1">
    <source>
        <dbReference type="EMBL" id="KXA94095.1"/>
    </source>
</evidence>
<gene>
    <name evidence="1" type="ORF">AKJ36_03475</name>
</gene>
<name>A0A133UIV3_9EURY</name>
<comment type="caution">
    <text evidence="1">The sequence shown here is derived from an EMBL/GenBank/DDBJ whole genome shotgun (WGS) entry which is preliminary data.</text>
</comment>
<evidence type="ECO:0000313" key="2">
    <source>
        <dbReference type="Proteomes" id="UP000070155"/>
    </source>
</evidence>
<sequence>MTTTFDLPGNFENLSHRLGGNRVQERKDLEKALDPFKDFLKEPQLQLGSIHDEISMKQQTQTATA</sequence>
<accession>A0A133UIV3</accession>
<keyword evidence="2" id="KW-1185">Reference proteome</keyword>
<protein>
    <submittedName>
        <fullName evidence="1">Uncharacterized protein</fullName>
    </submittedName>
</protein>
<dbReference type="Proteomes" id="UP000070155">
    <property type="component" value="Unassembled WGS sequence"/>
</dbReference>